<sequence length="324" mass="33875">MDTDAWVQALENELHAKRAALRGRKPALRRVRGRTAVVTDAACSLPLDAATGELQLGTLAEHVRVVPIPVMIDAHPQPGQIYPESSAELARDLPIALAQGLPVRTSRPSPGRLAETYQQLHRDGFAAVVSIHLSAKLSGTVDAATLASAEAPLPVTVVDSGQAGLSLGHAVIAAAMTARLGGTQNEVVHTAETVAQSSRSFFAVPSLEQLRRGGRINRVASVLGSVMRVKPLLALREGEVVLLERTHSMPRALQRMSETATAYAETLSRPRIGVQCCGNPGEAADLAAELQPHSPQPVPVVEFPPGLAAHLGLGALGVSVTAGG</sequence>
<gene>
    <name evidence="2" type="ORF">FEF27_02100</name>
</gene>
<proteinExistence type="predicted"/>
<keyword evidence="1" id="KW-0446">Lipid-binding</keyword>
<dbReference type="EMBL" id="VAWA01000002">
    <property type="protein sequence ID" value="TLP79415.1"/>
    <property type="molecule type" value="Genomic_DNA"/>
</dbReference>
<evidence type="ECO:0000313" key="2">
    <source>
        <dbReference type="EMBL" id="TLP79415.1"/>
    </source>
</evidence>
<dbReference type="PANTHER" id="PTHR33434:SF2">
    <property type="entry name" value="FATTY ACID-BINDING PROTEIN TM_1468"/>
    <property type="match status" value="1"/>
</dbReference>
<dbReference type="OrthoDB" id="9760324at2"/>
<dbReference type="InterPro" id="IPR050270">
    <property type="entry name" value="DegV_domain_contain"/>
</dbReference>
<dbReference type="RefSeq" id="WP_138169176.1">
    <property type="nucleotide sequence ID" value="NZ_VAWA01000002.1"/>
</dbReference>
<dbReference type="InterPro" id="IPR043168">
    <property type="entry name" value="DegV_C"/>
</dbReference>
<name>A0A5R9AN31_9MICC</name>
<evidence type="ECO:0000256" key="1">
    <source>
        <dbReference type="ARBA" id="ARBA00023121"/>
    </source>
</evidence>
<protein>
    <submittedName>
        <fullName evidence="2">DegV family protein</fullName>
    </submittedName>
</protein>
<dbReference type="Proteomes" id="UP000306544">
    <property type="component" value="Unassembled WGS sequence"/>
</dbReference>
<comment type="caution">
    <text evidence="2">The sequence shown here is derived from an EMBL/GenBank/DDBJ whole genome shotgun (WGS) entry which is preliminary data.</text>
</comment>
<dbReference type="SUPFAM" id="SSF82549">
    <property type="entry name" value="DAK1/DegV-like"/>
    <property type="match status" value="1"/>
</dbReference>
<accession>A0A5R9AN31</accession>
<organism evidence="2 3">
    <name type="scientific">Nesterenkonia sphaerica</name>
    <dbReference type="NCBI Taxonomy" id="1804988"/>
    <lineage>
        <taxon>Bacteria</taxon>
        <taxon>Bacillati</taxon>
        <taxon>Actinomycetota</taxon>
        <taxon>Actinomycetes</taxon>
        <taxon>Micrococcales</taxon>
        <taxon>Micrococcaceae</taxon>
        <taxon>Nesterenkonia</taxon>
    </lineage>
</organism>
<dbReference type="PROSITE" id="PS51482">
    <property type="entry name" value="DEGV"/>
    <property type="match status" value="1"/>
</dbReference>
<evidence type="ECO:0000313" key="3">
    <source>
        <dbReference type="Proteomes" id="UP000306544"/>
    </source>
</evidence>
<dbReference type="NCBIfam" id="TIGR00762">
    <property type="entry name" value="DegV"/>
    <property type="match status" value="1"/>
</dbReference>
<reference evidence="2 3" key="1">
    <citation type="submission" date="2019-05" db="EMBL/GenBank/DDBJ databases">
        <title>Nesterenkonia sp. GY239, isolated from the Southern Atlantic Ocean.</title>
        <authorList>
            <person name="Zhang G."/>
        </authorList>
    </citation>
    <scope>NUCLEOTIDE SEQUENCE [LARGE SCALE GENOMIC DNA]</scope>
    <source>
        <strain evidence="2 3">GY239</strain>
    </source>
</reference>
<dbReference type="AlphaFoldDB" id="A0A5R9AN31"/>
<dbReference type="GO" id="GO:0008289">
    <property type="term" value="F:lipid binding"/>
    <property type="evidence" value="ECO:0007669"/>
    <property type="project" value="UniProtKB-KW"/>
</dbReference>
<dbReference type="InterPro" id="IPR003797">
    <property type="entry name" value="DegV"/>
</dbReference>
<dbReference type="Pfam" id="PF02645">
    <property type="entry name" value="DegV"/>
    <property type="match status" value="1"/>
</dbReference>
<dbReference type="Gene3D" id="3.40.50.10170">
    <property type="match status" value="1"/>
</dbReference>
<keyword evidence="3" id="KW-1185">Reference proteome</keyword>
<dbReference type="PANTHER" id="PTHR33434">
    <property type="entry name" value="DEGV DOMAIN-CONTAINING PROTEIN DR_1986-RELATED"/>
    <property type="match status" value="1"/>
</dbReference>
<dbReference type="Gene3D" id="3.30.1180.10">
    <property type="match status" value="1"/>
</dbReference>